<organism evidence="1 2">
    <name type="scientific">Melia azedarach</name>
    <name type="common">Chinaberry tree</name>
    <dbReference type="NCBI Taxonomy" id="155640"/>
    <lineage>
        <taxon>Eukaryota</taxon>
        <taxon>Viridiplantae</taxon>
        <taxon>Streptophyta</taxon>
        <taxon>Embryophyta</taxon>
        <taxon>Tracheophyta</taxon>
        <taxon>Spermatophyta</taxon>
        <taxon>Magnoliopsida</taxon>
        <taxon>eudicotyledons</taxon>
        <taxon>Gunneridae</taxon>
        <taxon>Pentapetalae</taxon>
        <taxon>rosids</taxon>
        <taxon>malvids</taxon>
        <taxon>Sapindales</taxon>
        <taxon>Meliaceae</taxon>
        <taxon>Melia</taxon>
    </lineage>
</organism>
<evidence type="ECO:0000313" key="1">
    <source>
        <dbReference type="EMBL" id="KAJ4704385.1"/>
    </source>
</evidence>
<keyword evidence="2" id="KW-1185">Reference proteome</keyword>
<protein>
    <submittedName>
        <fullName evidence="1">Leucine-rich repeat receptor-like protein kinase family protein</fullName>
    </submittedName>
</protein>
<evidence type="ECO:0000313" key="2">
    <source>
        <dbReference type="Proteomes" id="UP001164539"/>
    </source>
</evidence>
<dbReference type="Proteomes" id="UP001164539">
    <property type="component" value="Chromosome 12"/>
</dbReference>
<reference evidence="1 2" key="1">
    <citation type="journal article" date="2023" name="Science">
        <title>Complex scaffold remodeling in plant triterpene biosynthesis.</title>
        <authorList>
            <person name="De La Pena R."/>
            <person name="Hodgson H."/>
            <person name="Liu J.C."/>
            <person name="Stephenson M.J."/>
            <person name="Martin A.C."/>
            <person name="Owen C."/>
            <person name="Harkess A."/>
            <person name="Leebens-Mack J."/>
            <person name="Jimenez L.E."/>
            <person name="Osbourn A."/>
            <person name="Sattely E.S."/>
        </authorList>
    </citation>
    <scope>NUCLEOTIDE SEQUENCE [LARGE SCALE GENOMIC DNA]</scope>
    <source>
        <strain evidence="2">cv. JPN11</strain>
        <tissue evidence="1">Leaf</tissue>
    </source>
</reference>
<sequence>MLRKTSFSGTLPDSIGNLKNSSKLELAFCNFTGAIPSSVANLRQLVYLDLSSNEFDSPIPSFHKLKNLSYLDLSRNFLTGSISSTDWGQLLNLVHVDLRYNSLFESIPPSLFSLPSLERLRLANNKFEDQIPEFPNASSSVLVSLDLSGNRLEGPISRSVFELKNLRILSLFSNNFNGTVHIGSIQRLGNLARLDISGNSFVLDLSSNLLQGKIPQQPPNAVYVDYSNNFVSSLPADICNFLLGTLFFSISNNSLTGDIPESICIATNLQVLDLSNNKLNGMIPSCLFEINDIIGVLDLRRNNLNGTLSEAMMIDEAKSQSELNLLQYKLLVLNPAYYQNAITVTSKCLEMKLSKILTLFTSIDFSSNKFEGPIPEEIGLLEVLYVLNLSHNALTGSIPSSFGNLRHIESLDLTTNKLSGTIPSQLARLNFVSFLNLSYNRLSGKIPSSTQLQSFLPTSFDGFGAVVAPLTFSRKLNKWAGLVILLDWSSKTLSGGIENATGLFSLQHLQSLNLDLIASTELNFIQVGQSHEFDVSESWEGWLCGADSH</sequence>
<proteinExistence type="predicted"/>
<comment type="caution">
    <text evidence="1">The sequence shown here is derived from an EMBL/GenBank/DDBJ whole genome shotgun (WGS) entry which is preliminary data.</text>
</comment>
<name>A0ACC1X2E6_MELAZ</name>
<accession>A0ACC1X2E6</accession>
<dbReference type="EMBL" id="CM051405">
    <property type="protein sequence ID" value="KAJ4704385.1"/>
    <property type="molecule type" value="Genomic_DNA"/>
</dbReference>
<gene>
    <name evidence="1" type="ORF">OWV82_021306</name>
</gene>